<dbReference type="InterPro" id="IPR005036">
    <property type="entry name" value="CBM21_dom"/>
</dbReference>
<feature type="domain" description="CBM21" evidence="1">
    <location>
        <begin position="193"/>
        <end position="304"/>
    </location>
</feature>
<organism evidence="2 3">
    <name type="scientific">Dendroctonus ponderosae</name>
    <name type="common">Mountain pine beetle</name>
    <dbReference type="NCBI Taxonomy" id="77166"/>
    <lineage>
        <taxon>Eukaryota</taxon>
        <taxon>Metazoa</taxon>
        <taxon>Ecdysozoa</taxon>
        <taxon>Arthropoda</taxon>
        <taxon>Hexapoda</taxon>
        <taxon>Insecta</taxon>
        <taxon>Pterygota</taxon>
        <taxon>Neoptera</taxon>
        <taxon>Endopterygota</taxon>
        <taxon>Coleoptera</taxon>
        <taxon>Polyphaga</taxon>
        <taxon>Cucujiformia</taxon>
        <taxon>Curculionidae</taxon>
        <taxon>Scolytinae</taxon>
        <taxon>Dendroctonus</taxon>
    </lineage>
</organism>
<keyword evidence="3" id="KW-1185">Reference proteome</keyword>
<sequence>MLFSLFVSAKSIFFSVSVYLNKMTWIKTISSPMCSMVDIEMFYPQSPPVFSHSPPTSFLSDFASLHLSPQLQRAASCRQMQHTFTKTYSSIHRPSTFPKRPCLVIRPIDEQCSSGDEDPTSPTKLKKKVVFADDKGMSLTHVRVMTEPSNVPPLWSVKFLAEVTQGNTTEAEAHKEPWEVTFPQPASDYVAFRKKLDELKVSLENVIVKDGEDQIIGTVKVQNLSFHKEVFVRSSCDNWKTNEDSFCNYVPNNIAVGLTYIVFDTFSFKINLTPKSRRLEFCVCYKTDGKEYWDSNNGCNYVLIKKTPAPIYRSLSHNSLFNKTDKKTAVNKIKSSINSCMDISRAKLDTWSQFASWNHLENSAPYW</sequence>
<dbReference type="KEGG" id="dpa:109533490"/>
<proteinExistence type="predicted"/>
<reference evidence="2" key="2">
    <citation type="submission" date="2024-08" db="UniProtKB">
        <authorList>
            <consortium name="EnsemblMetazoa"/>
        </authorList>
    </citation>
    <scope>IDENTIFICATION</scope>
</reference>
<dbReference type="InterPro" id="IPR050782">
    <property type="entry name" value="PP1_regulatory_subunit_3"/>
</dbReference>
<evidence type="ECO:0000313" key="3">
    <source>
        <dbReference type="Proteomes" id="UP000019118"/>
    </source>
</evidence>
<evidence type="ECO:0000313" key="2">
    <source>
        <dbReference type="EnsemblMetazoa" id="XP_019754383.1"/>
    </source>
</evidence>
<dbReference type="Proteomes" id="UP000019118">
    <property type="component" value="Unassembled WGS sequence"/>
</dbReference>
<dbReference type="EnsemblMetazoa" id="XM_019898824.1">
    <property type="protein sequence ID" value="XP_019754383.1"/>
    <property type="gene ID" value="LOC109533490"/>
</dbReference>
<dbReference type="GO" id="GO:0005979">
    <property type="term" value="P:regulation of glycogen biosynthetic process"/>
    <property type="evidence" value="ECO:0007669"/>
    <property type="project" value="TreeGrafter"/>
</dbReference>
<dbReference type="PANTHER" id="PTHR12307:SF48">
    <property type="entry name" value="PROTEIN PHOSPHATASE 1 REGULATORY SUBUNIT"/>
    <property type="match status" value="1"/>
</dbReference>
<protein>
    <recommendedName>
        <fullName evidence="1">CBM21 domain-containing protein</fullName>
    </recommendedName>
</protein>
<dbReference type="GO" id="GO:0008157">
    <property type="term" value="F:protein phosphatase 1 binding"/>
    <property type="evidence" value="ECO:0007669"/>
    <property type="project" value="TreeGrafter"/>
</dbReference>
<evidence type="ECO:0000259" key="1">
    <source>
        <dbReference type="PROSITE" id="PS51159"/>
    </source>
</evidence>
<dbReference type="GO" id="GO:0000164">
    <property type="term" value="C:protein phosphatase type 1 complex"/>
    <property type="evidence" value="ECO:0007669"/>
    <property type="project" value="TreeGrafter"/>
</dbReference>
<name>A0AAR5NZM6_DENPD</name>
<dbReference type="PANTHER" id="PTHR12307">
    <property type="entry name" value="PROTEIN PHOSPHATASE 1 REGULATORY SUBUNIT"/>
    <property type="match status" value="1"/>
</dbReference>
<dbReference type="Gene3D" id="2.60.40.2440">
    <property type="entry name" value="Carbohydrate binding type-21 domain"/>
    <property type="match status" value="1"/>
</dbReference>
<accession>A0AAR5NZM6</accession>
<dbReference type="AlphaFoldDB" id="A0AAR5NZM6"/>
<dbReference type="Pfam" id="PF03370">
    <property type="entry name" value="CBM_21"/>
    <property type="match status" value="1"/>
</dbReference>
<dbReference type="InterPro" id="IPR038175">
    <property type="entry name" value="CBM21_dom_sf"/>
</dbReference>
<dbReference type="GO" id="GO:2001069">
    <property type="term" value="F:glycogen binding"/>
    <property type="evidence" value="ECO:0007669"/>
    <property type="project" value="TreeGrafter"/>
</dbReference>
<gene>
    <name evidence="2" type="primary">109533490</name>
</gene>
<reference evidence="3" key="1">
    <citation type="journal article" date="2013" name="Genome Biol.">
        <title>Draft genome of the mountain pine beetle, Dendroctonus ponderosae Hopkins, a major forest pest.</title>
        <authorList>
            <person name="Keeling C.I."/>
            <person name="Yuen M.M."/>
            <person name="Liao N.Y."/>
            <person name="Docking T.R."/>
            <person name="Chan S.K."/>
            <person name="Taylor G.A."/>
            <person name="Palmquist D.L."/>
            <person name="Jackman S.D."/>
            <person name="Nguyen A."/>
            <person name="Li M."/>
            <person name="Henderson H."/>
            <person name="Janes J.K."/>
            <person name="Zhao Y."/>
            <person name="Pandoh P."/>
            <person name="Moore R."/>
            <person name="Sperling F.A."/>
            <person name="Huber D.P."/>
            <person name="Birol I."/>
            <person name="Jones S.J."/>
            <person name="Bohlmann J."/>
        </authorList>
    </citation>
    <scope>NUCLEOTIDE SEQUENCE</scope>
</reference>
<dbReference type="PROSITE" id="PS51159">
    <property type="entry name" value="CBM21"/>
    <property type="match status" value="1"/>
</dbReference>
<dbReference type="EnsemblMetazoa" id="XM_019898825.1">
    <property type="protein sequence ID" value="XP_019754384.1"/>
    <property type="gene ID" value="LOC109533490"/>
</dbReference>